<name>A0A4R6SCK6_LABRH</name>
<dbReference type="GO" id="GO:0016787">
    <property type="term" value="F:hydrolase activity"/>
    <property type="evidence" value="ECO:0007669"/>
    <property type="project" value="UniProtKB-KW"/>
</dbReference>
<keyword evidence="2" id="KW-1185">Reference proteome</keyword>
<dbReference type="SUPFAM" id="SSF53474">
    <property type="entry name" value="alpha/beta-Hydrolases"/>
    <property type="match status" value="1"/>
</dbReference>
<dbReference type="AlphaFoldDB" id="A0A4R6SCK6"/>
<dbReference type="InterPro" id="IPR029058">
    <property type="entry name" value="AB_hydrolase_fold"/>
</dbReference>
<proteinExistence type="predicted"/>
<accession>A0A4R6SCK6</accession>
<protein>
    <submittedName>
        <fullName evidence="1">S-formylglutathione hydrolase FrmB</fullName>
    </submittedName>
</protein>
<sequence>MPPARAGEPLVIDVQRQSAARGRGVRVIAMFPGDRVERLPVVLALHGRGATAGFFLDLGVPAMLAAAVEDGVAPFAVLAVDGGDSYWVAGDPGDDPQKMLADEVPGWLAEFGLIESPSGAFGISMGAYGALNYVRAVPGPPSAAVLSPALFTDWAQARARHVFASEGQWAATEPLRHLDDLQGALGVWCGTSDPFLPAAKELVAGGRTSVDEFTSGGHDPAYWRSVLPDALRFLGGVIR</sequence>
<comment type="caution">
    <text evidence="1">The sequence shown here is derived from an EMBL/GenBank/DDBJ whole genome shotgun (WGS) entry which is preliminary data.</text>
</comment>
<gene>
    <name evidence="1" type="ORF">EV186_103261</name>
</gene>
<dbReference type="Gene3D" id="3.40.50.1820">
    <property type="entry name" value="alpha/beta hydrolase"/>
    <property type="match status" value="1"/>
</dbReference>
<evidence type="ECO:0000313" key="2">
    <source>
        <dbReference type="Proteomes" id="UP000295444"/>
    </source>
</evidence>
<evidence type="ECO:0000313" key="1">
    <source>
        <dbReference type="EMBL" id="TDP97297.1"/>
    </source>
</evidence>
<dbReference type="Pfam" id="PF00756">
    <property type="entry name" value="Esterase"/>
    <property type="match status" value="1"/>
</dbReference>
<dbReference type="EMBL" id="SNXZ01000003">
    <property type="protein sequence ID" value="TDP97297.1"/>
    <property type="molecule type" value="Genomic_DNA"/>
</dbReference>
<organism evidence="1 2">
    <name type="scientific">Labedaea rhizosphaerae</name>
    <dbReference type="NCBI Taxonomy" id="598644"/>
    <lineage>
        <taxon>Bacteria</taxon>
        <taxon>Bacillati</taxon>
        <taxon>Actinomycetota</taxon>
        <taxon>Actinomycetes</taxon>
        <taxon>Pseudonocardiales</taxon>
        <taxon>Pseudonocardiaceae</taxon>
        <taxon>Labedaea</taxon>
    </lineage>
</organism>
<keyword evidence="1" id="KW-0378">Hydrolase</keyword>
<dbReference type="Proteomes" id="UP000295444">
    <property type="component" value="Unassembled WGS sequence"/>
</dbReference>
<dbReference type="InterPro" id="IPR000801">
    <property type="entry name" value="Esterase-like"/>
</dbReference>
<reference evidence="1 2" key="1">
    <citation type="submission" date="2019-03" db="EMBL/GenBank/DDBJ databases">
        <title>Genomic Encyclopedia of Type Strains, Phase IV (KMG-IV): sequencing the most valuable type-strain genomes for metagenomic binning, comparative biology and taxonomic classification.</title>
        <authorList>
            <person name="Goeker M."/>
        </authorList>
    </citation>
    <scope>NUCLEOTIDE SEQUENCE [LARGE SCALE GENOMIC DNA]</scope>
    <source>
        <strain evidence="1 2">DSM 45361</strain>
    </source>
</reference>